<dbReference type="InterPro" id="IPR004255">
    <property type="entry name" value="O-acyltransferase_WSD1_N"/>
</dbReference>
<feature type="transmembrane region" description="Helical" evidence="8">
    <location>
        <begin position="12"/>
        <end position="36"/>
    </location>
</feature>
<evidence type="ECO:0000259" key="10">
    <source>
        <dbReference type="Pfam" id="PF06974"/>
    </source>
</evidence>
<comment type="pathway">
    <text evidence="1">Glycerolipid metabolism; triacylglycerol biosynthesis.</text>
</comment>
<feature type="domain" description="O-acyltransferase WSD1 C-terminal" evidence="10">
    <location>
        <begin position="391"/>
        <end position="467"/>
    </location>
</feature>
<evidence type="ECO:0000256" key="1">
    <source>
        <dbReference type="ARBA" id="ARBA00004771"/>
    </source>
</evidence>
<sequence>MEIFRLLKNILQWILLIFFISIVLPVILLLLGYRYLIIFLNRVIIPNSPFVTPMTGLDHAFCTDPFHTRPRSGTAFIWICEGKLNPDEILDRFSSILENNSGEMYARLKSVYPSKFMGIPFWRRARKEFEMRDHLRVLGAQEGHNFNEDDLNAFLVKWMRLPFTEGIPFWEAMVVPGVTISGETRSIFGLQTNHAIGDGFSKLCLLEKIVDNAIPPPEVCRVTDKNDANLGGSQLSDLLRLPDTLSKLFCDFLLHKDIFTRAKSSDDVALYRATYPMRTFKEVRFLLGAQGQGRPPLLLLGVTLLAGALRRFLSRLCSDGMTTNFVVALPVRGVEHPPQFCNFWCHTLLNVQIGEESPTKRLSALMDNFSRSVDINHWPEGYSRLVVPIQSLLPTWAWEKVTRIRMGAPIGCTNMVGPAQAVTLCGNRVLQKYAYVGLLWPHSSMTCGFFSYADTLSLTLVANHDVTTLGNNFDYILHQFLQEEVNLMKKEITQ</sequence>
<gene>
    <name evidence="11" type="ORF">Fcan01_27263</name>
</gene>
<evidence type="ECO:0000313" key="11">
    <source>
        <dbReference type="EMBL" id="OXA37970.1"/>
    </source>
</evidence>
<accession>A0A226CYU6</accession>
<dbReference type="GO" id="GO:0047196">
    <property type="term" value="F:long-chain-alcohol O-fatty-acyltransferase activity"/>
    <property type="evidence" value="ECO:0007669"/>
    <property type="project" value="UniProtKB-EC"/>
</dbReference>
<organism evidence="11 12">
    <name type="scientific">Folsomia candida</name>
    <name type="common">Springtail</name>
    <dbReference type="NCBI Taxonomy" id="158441"/>
    <lineage>
        <taxon>Eukaryota</taxon>
        <taxon>Metazoa</taxon>
        <taxon>Ecdysozoa</taxon>
        <taxon>Arthropoda</taxon>
        <taxon>Hexapoda</taxon>
        <taxon>Collembola</taxon>
        <taxon>Entomobryomorpha</taxon>
        <taxon>Isotomoidea</taxon>
        <taxon>Isotomidae</taxon>
        <taxon>Proisotominae</taxon>
        <taxon>Folsomia</taxon>
    </lineage>
</organism>
<keyword evidence="3 11" id="KW-0808">Transferase</keyword>
<comment type="caution">
    <text evidence="11">The sequence shown here is derived from an EMBL/GenBank/DDBJ whole genome shotgun (WGS) entry which is preliminary data.</text>
</comment>
<dbReference type="EMBL" id="LNIX01000050">
    <property type="protein sequence ID" value="OXA37970.1"/>
    <property type="molecule type" value="Genomic_DNA"/>
</dbReference>
<dbReference type="AlphaFoldDB" id="A0A226CYU6"/>
<keyword evidence="8" id="KW-1133">Transmembrane helix</keyword>
<proteinExistence type="inferred from homology"/>
<dbReference type="InterPro" id="IPR045034">
    <property type="entry name" value="O-acyltransferase_WSD1-like"/>
</dbReference>
<dbReference type="PANTHER" id="PTHR31650">
    <property type="entry name" value="O-ACYLTRANSFERASE (WSD1-LIKE) FAMILY PROTEIN"/>
    <property type="match status" value="1"/>
</dbReference>
<dbReference type="OrthoDB" id="619536at2759"/>
<comment type="catalytic activity">
    <reaction evidence="6">
        <text>a long chain fatty alcohol + a fatty acyl-CoA = a long-chain alcohol wax ester + CoA</text>
        <dbReference type="Rhea" id="RHEA:38443"/>
        <dbReference type="ChEBI" id="CHEBI:17135"/>
        <dbReference type="ChEBI" id="CHEBI:57287"/>
        <dbReference type="ChEBI" id="CHEBI:77636"/>
        <dbReference type="ChEBI" id="CHEBI:235323"/>
        <dbReference type="EC" id="2.3.1.75"/>
    </reaction>
</comment>
<keyword evidence="8" id="KW-0812">Transmembrane</keyword>
<dbReference type="Pfam" id="PF06974">
    <property type="entry name" value="WS_DGAT_C"/>
    <property type="match status" value="1"/>
</dbReference>
<keyword evidence="4 11" id="KW-0012">Acyltransferase</keyword>
<evidence type="ECO:0000256" key="8">
    <source>
        <dbReference type="SAM" id="Phobius"/>
    </source>
</evidence>
<dbReference type="PANTHER" id="PTHR31650:SF34">
    <property type="entry name" value="O-ACYLTRANSFERASE WSD1-LIKE ISOFORM X1"/>
    <property type="match status" value="1"/>
</dbReference>
<keyword evidence="8" id="KW-0472">Membrane</keyword>
<reference evidence="11 12" key="1">
    <citation type="submission" date="2015-12" db="EMBL/GenBank/DDBJ databases">
        <title>The genome of Folsomia candida.</title>
        <authorList>
            <person name="Faddeeva A."/>
            <person name="Derks M.F."/>
            <person name="Anvar Y."/>
            <person name="Smit S."/>
            <person name="Van Straalen N."/>
            <person name="Roelofs D."/>
        </authorList>
    </citation>
    <scope>NUCLEOTIDE SEQUENCE [LARGE SCALE GENOMIC DNA]</scope>
    <source>
        <strain evidence="11 12">VU population</strain>
        <tissue evidence="11">Whole body</tissue>
    </source>
</reference>
<evidence type="ECO:0000256" key="7">
    <source>
        <dbReference type="ARBA" id="ARBA00048109"/>
    </source>
</evidence>
<evidence type="ECO:0000256" key="2">
    <source>
        <dbReference type="ARBA" id="ARBA00005189"/>
    </source>
</evidence>
<dbReference type="GO" id="GO:0005886">
    <property type="term" value="C:plasma membrane"/>
    <property type="evidence" value="ECO:0007669"/>
    <property type="project" value="TreeGrafter"/>
</dbReference>
<dbReference type="GO" id="GO:0004144">
    <property type="term" value="F:diacylglycerol O-acyltransferase activity"/>
    <property type="evidence" value="ECO:0007669"/>
    <property type="project" value="UniProtKB-EC"/>
</dbReference>
<feature type="domain" description="O-acyltransferase WSD1-like N-terminal" evidence="9">
    <location>
        <begin position="90"/>
        <end position="224"/>
    </location>
</feature>
<evidence type="ECO:0000259" key="9">
    <source>
        <dbReference type="Pfam" id="PF03007"/>
    </source>
</evidence>
<evidence type="ECO:0000256" key="3">
    <source>
        <dbReference type="ARBA" id="ARBA00022679"/>
    </source>
</evidence>
<keyword evidence="12" id="KW-1185">Reference proteome</keyword>
<dbReference type="InterPro" id="IPR009721">
    <property type="entry name" value="O-acyltransferase_WSD1_C"/>
</dbReference>
<dbReference type="Pfam" id="PF03007">
    <property type="entry name" value="WS_DGAT_cat"/>
    <property type="match status" value="1"/>
</dbReference>
<evidence type="ECO:0000313" key="12">
    <source>
        <dbReference type="Proteomes" id="UP000198287"/>
    </source>
</evidence>
<evidence type="ECO:0000256" key="6">
    <source>
        <dbReference type="ARBA" id="ARBA00047604"/>
    </source>
</evidence>
<evidence type="ECO:0000256" key="5">
    <source>
        <dbReference type="ARBA" id="ARBA00024360"/>
    </source>
</evidence>
<evidence type="ECO:0000256" key="4">
    <source>
        <dbReference type="ARBA" id="ARBA00023315"/>
    </source>
</evidence>
<comment type="pathway">
    <text evidence="2">Lipid metabolism.</text>
</comment>
<protein>
    <submittedName>
        <fullName evidence="11">Putative diacylglycerol O-acyltransferase tgs1</fullName>
    </submittedName>
</protein>
<comment type="catalytic activity">
    <reaction evidence="7">
        <text>an acyl-CoA + a 1,2-diacyl-sn-glycerol = a triacyl-sn-glycerol + CoA</text>
        <dbReference type="Rhea" id="RHEA:10868"/>
        <dbReference type="ChEBI" id="CHEBI:17815"/>
        <dbReference type="ChEBI" id="CHEBI:57287"/>
        <dbReference type="ChEBI" id="CHEBI:58342"/>
        <dbReference type="ChEBI" id="CHEBI:64615"/>
        <dbReference type="EC" id="2.3.1.20"/>
    </reaction>
</comment>
<comment type="similarity">
    <text evidence="5">In the N-terminal section; belongs to the long-chain O-acyltransferase family.</text>
</comment>
<dbReference type="GO" id="GO:0019432">
    <property type="term" value="P:triglyceride biosynthetic process"/>
    <property type="evidence" value="ECO:0007669"/>
    <property type="project" value="TreeGrafter"/>
</dbReference>
<name>A0A226CYU6_FOLCA</name>
<dbReference type="Proteomes" id="UP000198287">
    <property type="component" value="Unassembled WGS sequence"/>
</dbReference>